<evidence type="ECO:0000256" key="1">
    <source>
        <dbReference type="SAM" id="MobiDB-lite"/>
    </source>
</evidence>
<dbReference type="EMBL" id="LAZR01002965">
    <property type="protein sequence ID" value="KKN23494.1"/>
    <property type="molecule type" value="Genomic_DNA"/>
</dbReference>
<accession>A0A0F9P047</accession>
<organism evidence="2">
    <name type="scientific">marine sediment metagenome</name>
    <dbReference type="NCBI Taxonomy" id="412755"/>
    <lineage>
        <taxon>unclassified sequences</taxon>
        <taxon>metagenomes</taxon>
        <taxon>ecological metagenomes</taxon>
    </lineage>
</organism>
<protein>
    <recommendedName>
        <fullName evidence="3">DUF3987 domain-containing protein</fullName>
    </recommendedName>
</protein>
<evidence type="ECO:0008006" key="3">
    <source>
        <dbReference type="Google" id="ProtNLM"/>
    </source>
</evidence>
<reference evidence="2" key="1">
    <citation type="journal article" date="2015" name="Nature">
        <title>Complex archaea that bridge the gap between prokaryotes and eukaryotes.</title>
        <authorList>
            <person name="Spang A."/>
            <person name="Saw J.H."/>
            <person name="Jorgensen S.L."/>
            <person name="Zaremba-Niedzwiedzka K."/>
            <person name="Martijn J."/>
            <person name="Lind A.E."/>
            <person name="van Eijk R."/>
            <person name="Schleper C."/>
            <person name="Guy L."/>
            <person name="Ettema T.J."/>
        </authorList>
    </citation>
    <scope>NUCLEOTIDE SEQUENCE</scope>
</reference>
<evidence type="ECO:0000313" key="2">
    <source>
        <dbReference type="EMBL" id="KKN23494.1"/>
    </source>
</evidence>
<dbReference type="AlphaFoldDB" id="A0A0F9P047"/>
<sequence length="448" mass="50502">MHEDSCWRIVIRYGIEDLPLFGYQPMPIVGGKAPKKPEKPKKKTERVLDNWLMRYGEYTIESESPEQFHLWTGLSIIASVVRRNVWLDQGTHTLYPNMYVILVGPPGRVRKSTSIRLGRHLLLDIENIHFGADSCTREELIKSMAKISVTATQAAMTIHSTELSSLIEPSGIKMIQFLTDIFDGDFKWRYSTKHQGKDVIHNPVLNILAATTPTWIADGLPADVVGHGFTSRVLFVYGADRRYLKPFPGPLNAELAKDLRLDLDHISRIEGTFKWGKGSKDCYAEIYREIDASTPQDYRVEGFHNRKDIYTLKVAMLLAIARSDELVMYPGDIKTAYAALSAIEESMHKTFSAVGKYDHAADTERLLAAIRESGEMTSEEIHQRFYAAGDVDQIGKMIMMLLSQGVVTRDPSTRKGTPTVYRSVPQSKADPELRGKSPLPQETQQDQG</sequence>
<gene>
    <name evidence="2" type="ORF">LCGC14_0904290</name>
</gene>
<feature type="region of interest" description="Disordered" evidence="1">
    <location>
        <begin position="409"/>
        <end position="448"/>
    </location>
</feature>
<comment type="caution">
    <text evidence="2">The sequence shown here is derived from an EMBL/GenBank/DDBJ whole genome shotgun (WGS) entry which is preliminary data.</text>
</comment>
<name>A0A0F9P047_9ZZZZ</name>
<proteinExistence type="predicted"/>